<evidence type="ECO:0000313" key="2">
    <source>
        <dbReference type="Proteomes" id="UP000177006"/>
    </source>
</evidence>
<gene>
    <name evidence="1" type="ORF">A2160_04795</name>
</gene>
<proteinExistence type="predicted"/>
<dbReference type="STRING" id="1797457.A2160_04795"/>
<sequence>MQNDMKFPLRKIIDYAMTKPSVVDRAYREFFGSMPPEKLKTEWEDLFLEWLIFDYKQSAGTSFLVEYILKNPDKLDKKVIDQFKQIAKTELYSQFEIQEIKKGEWFILEDLYTGKSYKVYEKKGTSFIESQGTIPGRIAQVDKRWYLVGANSVYYPITYTERFKKNLREIKATNCSPKDTVELLIAQENRPLDTSPILTKKQIKNKRKRLRKDYEKNMTKYGLTLTIDDLLKEIYEEDRTNVLDFWQSLIKKGLTEKFILDKTIILQDIWNHFPHKCLKGLSPAEAYAKMKTEE</sequence>
<dbReference type="AlphaFoldDB" id="A0A1F5E5V2"/>
<evidence type="ECO:0000313" key="1">
    <source>
        <dbReference type="EMBL" id="OGD62755.1"/>
    </source>
</evidence>
<protein>
    <submittedName>
        <fullName evidence="1">Uncharacterized protein</fullName>
    </submittedName>
</protein>
<accession>A0A1F5E5V2</accession>
<comment type="caution">
    <text evidence="1">The sequence shown here is derived from an EMBL/GenBank/DDBJ whole genome shotgun (WGS) entry which is preliminary data.</text>
</comment>
<organism evidence="1 2">
    <name type="scientific">Candidatus Beckwithbacteria bacterium RBG_13_42_9</name>
    <dbReference type="NCBI Taxonomy" id="1797457"/>
    <lineage>
        <taxon>Bacteria</taxon>
        <taxon>Candidatus Beckwithiibacteriota</taxon>
    </lineage>
</organism>
<dbReference type="Proteomes" id="UP000177006">
    <property type="component" value="Unassembled WGS sequence"/>
</dbReference>
<name>A0A1F5E5V2_9BACT</name>
<reference evidence="1 2" key="1">
    <citation type="journal article" date="2016" name="Nat. Commun.">
        <title>Thousands of microbial genomes shed light on interconnected biogeochemical processes in an aquifer system.</title>
        <authorList>
            <person name="Anantharaman K."/>
            <person name="Brown C.T."/>
            <person name="Hug L.A."/>
            <person name="Sharon I."/>
            <person name="Castelle C.J."/>
            <person name="Probst A.J."/>
            <person name="Thomas B.C."/>
            <person name="Singh A."/>
            <person name="Wilkins M.J."/>
            <person name="Karaoz U."/>
            <person name="Brodie E.L."/>
            <person name="Williams K.H."/>
            <person name="Hubbard S.S."/>
            <person name="Banfield J.F."/>
        </authorList>
    </citation>
    <scope>NUCLEOTIDE SEQUENCE [LARGE SCALE GENOMIC DNA]</scope>
</reference>
<dbReference type="EMBL" id="MEZK01000017">
    <property type="protein sequence ID" value="OGD62755.1"/>
    <property type="molecule type" value="Genomic_DNA"/>
</dbReference>